<evidence type="ECO:0000313" key="2">
    <source>
        <dbReference type="Proteomes" id="UP001467690"/>
    </source>
</evidence>
<dbReference type="EMBL" id="JBELOE010000209">
    <property type="protein sequence ID" value="MER2492266.1"/>
    <property type="molecule type" value="Genomic_DNA"/>
</dbReference>
<comment type="caution">
    <text evidence="1">The sequence shown here is derived from an EMBL/GenBank/DDBJ whole genome shotgun (WGS) entry which is preliminary data.</text>
</comment>
<accession>A0ABV1RHP0</accession>
<dbReference type="Pfam" id="PF04077">
    <property type="entry name" value="DsrH"/>
    <property type="match status" value="1"/>
</dbReference>
<dbReference type="InterPro" id="IPR007215">
    <property type="entry name" value="Sulphur_relay_TusB/DsrH"/>
</dbReference>
<name>A0ABV1RHP0_9ALTE</name>
<protein>
    <submittedName>
        <fullName evidence="1">DsrH/TusB family sulfur metabolism protein</fullName>
    </submittedName>
</protein>
<dbReference type="SUPFAM" id="SSF75169">
    <property type="entry name" value="DsrEFH-like"/>
    <property type="match status" value="1"/>
</dbReference>
<dbReference type="Gene3D" id="3.40.1260.10">
    <property type="entry name" value="DsrEFH-like"/>
    <property type="match status" value="1"/>
</dbReference>
<sequence length="91" mass="10193">MPSLILINRLISQAEFELLTVQAEQGLDILLALEGCYNILKFEALAELSHVYIHATDASARGIQKIPGNINQISQSEWVELKLSRKCIIPF</sequence>
<dbReference type="InterPro" id="IPR027396">
    <property type="entry name" value="DsrEFH-like"/>
</dbReference>
<gene>
    <name evidence="1" type="ORF">ABS311_10285</name>
</gene>
<dbReference type="Proteomes" id="UP001467690">
    <property type="component" value="Unassembled WGS sequence"/>
</dbReference>
<organism evidence="1 2">
    <name type="scientific">Catenovulum sediminis</name>
    <dbReference type="NCBI Taxonomy" id="1740262"/>
    <lineage>
        <taxon>Bacteria</taxon>
        <taxon>Pseudomonadati</taxon>
        <taxon>Pseudomonadota</taxon>
        <taxon>Gammaproteobacteria</taxon>
        <taxon>Alteromonadales</taxon>
        <taxon>Alteromonadaceae</taxon>
        <taxon>Catenovulum</taxon>
    </lineage>
</organism>
<keyword evidence="2" id="KW-1185">Reference proteome</keyword>
<evidence type="ECO:0000313" key="1">
    <source>
        <dbReference type="EMBL" id="MER2492266.1"/>
    </source>
</evidence>
<proteinExistence type="predicted"/>
<reference evidence="1 2" key="1">
    <citation type="submission" date="2024-06" db="EMBL/GenBank/DDBJ databases">
        <authorList>
            <person name="Chen R.Y."/>
        </authorList>
    </citation>
    <scope>NUCLEOTIDE SEQUENCE [LARGE SCALE GENOMIC DNA]</scope>
    <source>
        <strain evidence="1 2">D2</strain>
    </source>
</reference>
<dbReference type="RefSeq" id="WP_143871628.1">
    <property type="nucleotide sequence ID" value="NZ_CP041660.1"/>
</dbReference>